<dbReference type="SUPFAM" id="SSF88946">
    <property type="entry name" value="Sigma2 domain of RNA polymerase sigma factors"/>
    <property type="match status" value="1"/>
</dbReference>
<dbReference type="EMBL" id="RJMB01000001">
    <property type="protein sequence ID" value="RNL87441.1"/>
    <property type="molecule type" value="Genomic_DNA"/>
</dbReference>
<dbReference type="RefSeq" id="WP_123199306.1">
    <property type="nucleotide sequence ID" value="NZ_RJMB01000001.1"/>
</dbReference>
<dbReference type="Pfam" id="PF04542">
    <property type="entry name" value="Sigma70_r2"/>
    <property type="match status" value="1"/>
</dbReference>
<keyword evidence="4" id="KW-0238">DNA-binding</keyword>
<dbReference type="InterPro" id="IPR036388">
    <property type="entry name" value="WH-like_DNA-bd_sf"/>
</dbReference>
<dbReference type="PANTHER" id="PTHR43133">
    <property type="entry name" value="RNA POLYMERASE ECF-TYPE SIGMA FACTO"/>
    <property type="match status" value="1"/>
</dbReference>
<evidence type="ECO:0000259" key="6">
    <source>
        <dbReference type="Pfam" id="PF04542"/>
    </source>
</evidence>
<keyword evidence="2" id="KW-0805">Transcription regulation</keyword>
<protein>
    <submittedName>
        <fullName evidence="7">Sigma-70 family RNA polymerase sigma factor</fullName>
    </submittedName>
</protein>
<dbReference type="OrthoDB" id="265863at2"/>
<dbReference type="GO" id="GO:0006352">
    <property type="term" value="P:DNA-templated transcription initiation"/>
    <property type="evidence" value="ECO:0007669"/>
    <property type="project" value="InterPro"/>
</dbReference>
<accession>A0A3N0EI02</accession>
<dbReference type="GO" id="GO:0016987">
    <property type="term" value="F:sigma factor activity"/>
    <property type="evidence" value="ECO:0007669"/>
    <property type="project" value="UniProtKB-KW"/>
</dbReference>
<dbReference type="Gene3D" id="1.10.10.10">
    <property type="entry name" value="Winged helix-like DNA-binding domain superfamily/Winged helix DNA-binding domain"/>
    <property type="match status" value="1"/>
</dbReference>
<evidence type="ECO:0000256" key="4">
    <source>
        <dbReference type="ARBA" id="ARBA00023125"/>
    </source>
</evidence>
<dbReference type="GO" id="GO:0003677">
    <property type="term" value="F:DNA binding"/>
    <property type="evidence" value="ECO:0007669"/>
    <property type="project" value="UniProtKB-KW"/>
</dbReference>
<dbReference type="Proteomes" id="UP000269198">
    <property type="component" value="Unassembled WGS sequence"/>
</dbReference>
<comment type="caution">
    <text evidence="7">The sequence shown here is derived from an EMBL/GenBank/DDBJ whole genome shotgun (WGS) entry which is preliminary data.</text>
</comment>
<dbReference type="InterPro" id="IPR014284">
    <property type="entry name" value="RNA_pol_sigma-70_dom"/>
</dbReference>
<sequence>MSDQSGSQVPTAELVKRAQRNDTEAWESLIDRYARLVWSVVRSYGLLPHDAQDAEQTVWFNLAENLGRLRDPERVGGWLATTAHYECRKQVRLARRTAPTDPAFLERPGGGDPESLHIDAERARRVRRAIGELSEPDRTVAALELHAPRAPAADVADFAGVPLERVAGVRRRVRRRLRRLLTEEYEWEGA</sequence>
<evidence type="ECO:0000256" key="2">
    <source>
        <dbReference type="ARBA" id="ARBA00023015"/>
    </source>
</evidence>
<evidence type="ECO:0000313" key="7">
    <source>
        <dbReference type="EMBL" id="RNL87441.1"/>
    </source>
</evidence>
<comment type="similarity">
    <text evidence="1">Belongs to the sigma-70 factor family. ECF subfamily.</text>
</comment>
<dbReference type="InterPro" id="IPR039425">
    <property type="entry name" value="RNA_pol_sigma-70-like"/>
</dbReference>
<dbReference type="Gene3D" id="1.10.1740.10">
    <property type="match status" value="1"/>
</dbReference>
<evidence type="ECO:0000313" key="8">
    <source>
        <dbReference type="Proteomes" id="UP000269198"/>
    </source>
</evidence>
<keyword evidence="8" id="KW-1185">Reference proteome</keyword>
<keyword evidence="5" id="KW-0804">Transcription</keyword>
<evidence type="ECO:0000256" key="1">
    <source>
        <dbReference type="ARBA" id="ARBA00010641"/>
    </source>
</evidence>
<gene>
    <name evidence="7" type="ORF">EFW17_01085</name>
</gene>
<dbReference type="AlphaFoldDB" id="A0A3N0EI02"/>
<dbReference type="NCBIfam" id="TIGR02937">
    <property type="entry name" value="sigma70-ECF"/>
    <property type="match status" value="1"/>
</dbReference>
<keyword evidence="3" id="KW-0731">Sigma factor</keyword>
<dbReference type="PANTHER" id="PTHR43133:SF8">
    <property type="entry name" value="RNA POLYMERASE SIGMA FACTOR HI_1459-RELATED"/>
    <property type="match status" value="1"/>
</dbReference>
<dbReference type="InterPro" id="IPR007627">
    <property type="entry name" value="RNA_pol_sigma70_r2"/>
</dbReference>
<name>A0A3N0EI02_9ACTN</name>
<dbReference type="SUPFAM" id="SSF88659">
    <property type="entry name" value="Sigma3 and sigma4 domains of RNA polymerase sigma factors"/>
    <property type="match status" value="1"/>
</dbReference>
<proteinExistence type="inferred from homology"/>
<reference evidence="7 8" key="1">
    <citation type="submission" date="2018-11" db="EMBL/GenBank/DDBJ databases">
        <title>The genome draft of YIM 96095.</title>
        <authorList>
            <person name="Tang S.-K."/>
            <person name="Chunyu W.-X."/>
            <person name="Feng Y.-Z."/>
        </authorList>
    </citation>
    <scope>NUCLEOTIDE SEQUENCE [LARGE SCALE GENOMIC DNA]</scope>
    <source>
        <strain evidence="7 8">YIM 96095</strain>
    </source>
</reference>
<evidence type="ECO:0000256" key="3">
    <source>
        <dbReference type="ARBA" id="ARBA00023082"/>
    </source>
</evidence>
<organism evidence="7 8">
    <name type="scientific">Halostreptopolyspora alba</name>
    <dbReference type="NCBI Taxonomy" id="2487137"/>
    <lineage>
        <taxon>Bacteria</taxon>
        <taxon>Bacillati</taxon>
        <taxon>Actinomycetota</taxon>
        <taxon>Actinomycetes</taxon>
        <taxon>Streptosporangiales</taxon>
        <taxon>Nocardiopsidaceae</taxon>
        <taxon>Halostreptopolyspora</taxon>
    </lineage>
</organism>
<evidence type="ECO:0000256" key="5">
    <source>
        <dbReference type="ARBA" id="ARBA00023163"/>
    </source>
</evidence>
<dbReference type="InterPro" id="IPR013324">
    <property type="entry name" value="RNA_pol_sigma_r3/r4-like"/>
</dbReference>
<feature type="domain" description="RNA polymerase sigma-70 region 2" evidence="6">
    <location>
        <begin position="29"/>
        <end position="96"/>
    </location>
</feature>
<dbReference type="InterPro" id="IPR013325">
    <property type="entry name" value="RNA_pol_sigma_r2"/>
</dbReference>